<dbReference type="HOGENOM" id="CLU_1950677_0_0_1"/>
<dbReference type="InParanoid" id="G0NY92"/>
<protein>
    <submittedName>
        <fullName evidence="2">Uncharacterized protein</fullName>
    </submittedName>
</protein>
<gene>
    <name evidence="2" type="ORF">CAEBREN_13010</name>
</gene>
<accession>G0NY92</accession>
<evidence type="ECO:0000256" key="1">
    <source>
        <dbReference type="SAM" id="MobiDB-lite"/>
    </source>
</evidence>
<name>G0NY92_CAEBE</name>
<dbReference type="AlphaFoldDB" id="G0NY92"/>
<dbReference type="Proteomes" id="UP000008068">
    <property type="component" value="Unassembled WGS sequence"/>
</dbReference>
<evidence type="ECO:0000313" key="3">
    <source>
        <dbReference type="Proteomes" id="UP000008068"/>
    </source>
</evidence>
<evidence type="ECO:0000313" key="2">
    <source>
        <dbReference type="EMBL" id="EGT40007.1"/>
    </source>
</evidence>
<feature type="region of interest" description="Disordered" evidence="1">
    <location>
        <begin position="104"/>
        <end position="129"/>
    </location>
</feature>
<organism evidence="3">
    <name type="scientific">Caenorhabditis brenneri</name>
    <name type="common">Nematode worm</name>
    <dbReference type="NCBI Taxonomy" id="135651"/>
    <lineage>
        <taxon>Eukaryota</taxon>
        <taxon>Metazoa</taxon>
        <taxon>Ecdysozoa</taxon>
        <taxon>Nematoda</taxon>
        <taxon>Chromadorea</taxon>
        <taxon>Rhabditida</taxon>
        <taxon>Rhabditina</taxon>
        <taxon>Rhabditomorpha</taxon>
        <taxon>Rhabditoidea</taxon>
        <taxon>Rhabditidae</taxon>
        <taxon>Peloderinae</taxon>
        <taxon>Caenorhabditis</taxon>
    </lineage>
</organism>
<reference evidence="3" key="1">
    <citation type="submission" date="2011-07" db="EMBL/GenBank/DDBJ databases">
        <authorList>
            <consortium name="Caenorhabditis brenneri Sequencing and Analysis Consortium"/>
            <person name="Wilson R.K."/>
        </authorList>
    </citation>
    <scope>NUCLEOTIDE SEQUENCE [LARGE SCALE GENOMIC DNA]</scope>
    <source>
        <strain evidence="3">PB2801</strain>
    </source>
</reference>
<proteinExistence type="predicted"/>
<sequence>MVLFFSFWRGVEYFLMIGNDMKEFCDVKKNGSRWYPTELLDSWTEHAKINPKRSAIRGFTDKDIGLVHVLTDDVLKSIPILMETQKKEPESYAEKLADLEKKWRVEDPNSQKSQDFNQEMGEKSSFMHI</sequence>
<keyword evidence="3" id="KW-1185">Reference proteome</keyword>
<dbReference type="EMBL" id="GL379979">
    <property type="protein sequence ID" value="EGT40007.1"/>
    <property type="molecule type" value="Genomic_DNA"/>
</dbReference>